<protein>
    <submittedName>
        <fullName evidence="1">Uncharacterized protein</fullName>
    </submittedName>
</protein>
<sequence length="185" mass="21967">MFLISKNSTYYEVLERNHEQAINDVKMGIRVSSREIRALASMVRNDFDGELRLIQTTSRISQSLQITRKGLVASLPFINLSIPRNRGDSMGEMYDFIDKIYSYINIHYIAYQFGEGDISKEEMVHTLETLHEGLNFIYENLDRDKLLEGDYATIKEYWHQLMELLLTKYPDNPVFIEYYDWHYNR</sequence>
<reference evidence="1 2" key="1">
    <citation type="submission" date="2016-10" db="EMBL/GenBank/DDBJ databases">
        <title>Draft genome sequences of four alkaliphilic bacteria belonging to the Anaerobacillus genus.</title>
        <authorList>
            <person name="Bassil N.M."/>
            <person name="Lloyd J.R."/>
        </authorList>
    </citation>
    <scope>NUCLEOTIDE SEQUENCE [LARGE SCALE GENOMIC DNA]</scope>
    <source>
        <strain evidence="1 2">DSM 15340</strain>
    </source>
</reference>
<gene>
    <name evidence="1" type="ORF">BKP35_08360</name>
</gene>
<proteinExistence type="predicted"/>
<dbReference type="EMBL" id="MLQQ01000012">
    <property type="protein sequence ID" value="OIJ13919.1"/>
    <property type="molecule type" value="Genomic_DNA"/>
</dbReference>
<dbReference type="Proteomes" id="UP000180098">
    <property type="component" value="Unassembled WGS sequence"/>
</dbReference>
<name>A0A1S2LN08_9BACI</name>
<keyword evidence="2" id="KW-1185">Reference proteome</keyword>
<dbReference type="AlphaFoldDB" id="A0A1S2LN08"/>
<organism evidence="1 2">
    <name type="scientific">Anaerobacillus arseniciselenatis</name>
    <dbReference type="NCBI Taxonomy" id="85682"/>
    <lineage>
        <taxon>Bacteria</taxon>
        <taxon>Bacillati</taxon>
        <taxon>Bacillota</taxon>
        <taxon>Bacilli</taxon>
        <taxon>Bacillales</taxon>
        <taxon>Bacillaceae</taxon>
        <taxon>Anaerobacillus</taxon>
    </lineage>
</organism>
<comment type="caution">
    <text evidence="1">The sequence shown here is derived from an EMBL/GenBank/DDBJ whole genome shotgun (WGS) entry which is preliminary data.</text>
</comment>
<evidence type="ECO:0000313" key="2">
    <source>
        <dbReference type="Proteomes" id="UP000180098"/>
    </source>
</evidence>
<accession>A0A1S2LN08</accession>
<evidence type="ECO:0000313" key="1">
    <source>
        <dbReference type="EMBL" id="OIJ13919.1"/>
    </source>
</evidence>